<dbReference type="Gene3D" id="3.40.50.720">
    <property type="entry name" value="NAD(P)-binding Rossmann-like Domain"/>
    <property type="match status" value="1"/>
</dbReference>
<evidence type="ECO:0000259" key="1">
    <source>
        <dbReference type="Pfam" id="PF00899"/>
    </source>
</evidence>
<proteinExistence type="predicted"/>
<dbReference type="PANTHER" id="PTHR10953">
    <property type="entry name" value="UBIQUITIN-ACTIVATING ENZYME E1"/>
    <property type="match status" value="1"/>
</dbReference>
<keyword evidence="2" id="KW-0548">Nucleotidyltransferase</keyword>
<comment type="caution">
    <text evidence="2">The sequence shown here is derived from an EMBL/GenBank/DDBJ whole genome shotgun (WGS) entry which is preliminary data.</text>
</comment>
<dbReference type="EMBL" id="JANRHJ010000001">
    <property type="protein sequence ID" value="MCR8872630.1"/>
    <property type="molecule type" value="Genomic_DNA"/>
</dbReference>
<dbReference type="GO" id="GO:0005737">
    <property type="term" value="C:cytoplasm"/>
    <property type="evidence" value="ECO:0007669"/>
    <property type="project" value="TreeGrafter"/>
</dbReference>
<feature type="domain" description="THIF-type NAD/FAD binding fold" evidence="1">
    <location>
        <begin position="7"/>
        <end position="247"/>
    </location>
</feature>
<dbReference type="RefSeq" id="WP_258335165.1">
    <property type="nucleotide sequence ID" value="NZ_JANRHJ010000001.1"/>
</dbReference>
<dbReference type="InterPro" id="IPR045886">
    <property type="entry name" value="ThiF/MoeB/HesA"/>
</dbReference>
<organism evidence="2 3">
    <name type="scientific">Phocaeicola barnesiae</name>
    <dbReference type="NCBI Taxonomy" id="376804"/>
    <lineage>
        <taxon>Bacteria</taxon>
        <taxon>Pseudomonadati</taxon>
        <taxon>Bacteroidota</taxon>
        <taxon>Bacteroidia</taxon>
        <taxon>Bacteroidales</taxon>
        <taxon>Bacteroidaceae</taxon>
        <taxon>Phocaeicola</taxon>
    </lineage>
</organism>
<gene>
    <name evidence="2" type="ORF">NW209_01110</name>
</gene>
<dbReference type="AlphaFoldDB" id="A0AAW5N4B4"/>
<dbReference type="PANTHER" id="PTHR10953:SF102">
    <property type="entry name" value="ADENYLYLTRANSFERASE AND SULFURTRANSFERASE MOCS3"/>
    <property type="match status" value="1"/>
</dbReference>
<protein>
    <submittedName>
        <fullName evidence="2">ThiF family adenylyltransferase</fullName>
    </submittedName>
</protein>
<evidence type="ECO:0000313" key="3">
    <source>
        <dbReference type="Proteomes" id="UP001204579"/>
    </source>
</evidence>
<accession>A0AAW5N4B4</accession>
<dbReference type="InterPro" id="IPR035985">
    <property type="entry name" value="Ubiquitin-activating_enz"/>
</dbReference>
<evidence type="ECO:0000313" key="2">
    <source>
        <dbReference type="EMBL" id="MCR8872630.1"/>
    </source>
</evidence>
<keyword evidence="3" id="KW-1185">Reference proteome</keyword>
<dbReference type="Proteomes" id="UP001204579">
    <property type="component" value="Unassembled WGS sequence"/>
</dbReference>
<dbReference type="Pfam" id="PF00899">
    <property type="entry name" value="ThiF"/>
    <property type="match status" value="1"/>
</dbReference>
<dbReference type="SUPFAM" id="SSF69572">
    <property type="entry name" value="Activating enzymes of the ubiquitin-like proteins"/>
    <property type="match status" value="1"/>
</dbReference>
<dbReference type="InterPro" id="IPR000594">
    <property type="entry name" value="ThiF_NAD_FAD-bd"/>
</dbReference>
<keyword evidence="2" id="KW-0808">Transferase</keyword>
<dbReference type="GO" id="GO:0004792">
    <property type="term" value="F:thiosulfate-cyanide sulfurtransferase activity"/>
    <property type="evidence" value="ECO:0007669"/>
    <property type="project" value="TreeGrafter"/>
</dbReference>
<reference evidence="2 3" key="1">
    <citation type="submission" date="2022-08" db="EMBL/GenBank/DDBJ databases">
        <authorList>
            <person name="Zeman M."/>
            <person name="Kubasova T."/>
        </authorList>
    </citation>
    <scope>NUCLEOTIDE SEQUENCE [LARGE SCALE GENOMIC DNA]</scope>
    <source>
        <strain evidence="2 3">ET62</strain>
    </source>
</reference>
<dbReference type="GO" id="GO:0008641">
    <property type="term" value="F:ubiquitin-like modifier activating enzyme activity"/>
    <property type="evidence" value="ECO:0007669"/>
    <property type="project" value="InterPro"/>
</dbReference>
<name>A0AAW5N4B4_9BACT</name>
<sequence length="379" mass="43022">MRSDLFSQERIRNARFMVVGCGALGNEVLKNLALFGAEHIVLVDFDEVEAGNLSRSVLFTRQDAESHRRKVQVAARRLTEMNPRMEVVPMDGDIAYDVGLGWIRRTDVVIGCVDSRWARYCINRLCMRAGVPWVDGGISQLEGTVRVFAPGENCYACNLGPEGLDDLKRRMPCSGIIRQQEAAGHAPTTPVIASIVGAIQVQEALKIVHRQEMEDGKFTSLCGSMFYYEGQHLTIRLTSFKAYDEDCCVHDTWSPIIPVKLSVQNRVQEMLEALRQLYHASRISFTLPDDCFVDFVTEKKDDRIFPVMKPGREVAEWIESNDVLRGSRYTDLYQHEYRTIEADFPYPELTLAQLGIPSWSVLPVSVDGEEFYVELENER</sequence>
<dbReference type="GO" id="GO:0016779">
    <property type="term" value="F:nucleotidyltransferase activity"/>
    <property type="evidence" value="ECO:0007669"/>
    <property type="project" value="UniProtKB-KW"/>
</dbReference>